<dbReference type="SUPFAM" id="SSF55166">
    <property type="entry name" value="Hedgehog/DD-peptidase"/>
    <property type="match status" value="1"/>
</dbReference>
<keyword evidence="3" id="KW-0645">Protease</keyword>
<dbReference type="EMBL" id="BDOQ01000007">
    <property type="protein sequence ID" value="GBG14359.1"/>
    <property type="molecule type" value="Genomic_DNA"/>
</dbReference>
<keyword evidence="14" id="KW-1185">Reference proteome</keyword>
<evidence type="ECO:0000256" key="10">
    <source>
        <dbReference type="ARBA" id="ARBA00093448"/>
    </source>
</evidence>
<accession>A0A2R5F962</accession>
<reference evidence="13 14" key="1">
    <citation type="journal article" date="2018" name="Environ. Microbiol.">
        <title>Isolation and genomic characterization of Novimethylophilus kurashikiensis gen. nov. sp. nov., a new lanthanide-dependent methylotrophic species of Methylophilaceae.</title>
        <authorList>
            <person name="Lv H."/>
            <person name="Sahin N."/>
            <person name="Tani A."/>
        </authorList>
    </citation>
    <scope>NUCLEOTIDE SEQUENCE [LARGE SCALE GENOMIC DNA]</scope>
    <source>
        <strain evidence="13 14">La2-4</strain>
    </source>
</reference>
<organism evidence="13 14">
    <name type="scientific">Novimethylophilus kurashikiensis</name>
    <dbReference type="NCBI Taxonomy" id="1825523"/>
    <lineage>
        <taxon>Bacteria</taxon>
        <taxon>Pseudomonadati</taxon>
        <taxon>Pseudomonadota</taxon>
        <taxon>Betaproteobacteria</taxon>
        <taxon>Nitrosomonadales</taxon>
        <taxon>Methylophilaceae</taxon>
        <taxon>Novimethylophilus</taxon>
    </lineage>
</organism>
<dbReference type="GO" id="GO:0046872">
    <property type="term" value="F:metal ion binding"/>
    <property type="evidence" value="ECO:0007669"/>
    <property type="project" value="UniProtKB-KW"/>
</dbReference>
<dbReference type="Gene3D" id="3.30.1380.10">
    <property type="match status" value="1"/>
</dbReference>
<dbReference type="OrthoDB" id="9782994at2"/>
<dbReference type="PROSITE" id="PS51318">
    <property type="entry name" value="TAT"/>
    <property type="match status" value="1"/>
</dbReference>
<evidence type="ECO:0000256" key="4">
    <source>
        <dbReference type="ARBA" id="ARBA00022723"/>
    </source>
</evidence>
<protein>
    <recommendedName>
        <fullName evidence="11">Murein endopeptidase K</fullName>
    </recommendedName>
</protein>
<evidence type="ECO:0000313" key="14">
    <source>
        <dbReference type="Proteomes" id="UP000245081"/>
    </source>
</evidence>
<evidence type="ECO:0000256" key="7">
    <source>
        <dbReference type="ARBA" id="ARBA00022833"/>
    </source>
</evidence>
<dbReference type="PANTHER" id="PTHR37425:SF1">
    <property type="entry name" value="OUTER MEMBRANE PROTEIN"/>
    <property type="match status" value="1"/>
</dbReference>
<evidence type="ECO:0000256" key="9">
    <source>
        <dbReference type="ARBA" id="ARBA00023316"/>
    </source>
</evidence>
<dbReference type="Proteomes" id="UP000245081">
    <property type="component" value="Unassembled WGS sequence"/>
</dbReference>
<comment type="cofactor">
    <cofactor evidence="1">
        <name>Zn(2+)</name>
        <dbReference type="ChEBI" id="CHEBI:29105"/>
    </cofactor>
</comment>
<evidence type="ECO:0000256" key="3">
    <source>
        <dbReference type="ARBA" id="ARBA00022670"/>
    </source>
</evidence>
<keyword evidence="8" id="KW-0482">Metalloprotease</keyword>
<proteinExistence type="inferred from homology"/>
<keyword evidence="7" id="KW-0862">Zinc</keyword>
<feature type="chain" id="PRO_5015363093" description="Murein endopeptidase K" evidence="12">
    <location>
        <begin position="30"/>
        <end position="204"/>
    </location>
</feature>
<keyword evidence="9" id="KW-0961">Cell wall biogenesis/degradation</keyword>
<evidence type="ECO:0000256" key="8">
    <source>
        <dbReference type="ARBA" id="ARBA00023049"/>
    </source>
</evidence>
<keyword evidence="4" id="KW-0479">Metal-binding</keyword>
<keyword evidence="6" id="KW-0378">Hydrolase</keyword>
<evidence type="ECO:0000313" key="13">
    <source>
        <dbReference type="EMBL" id="GBG14359.1"/>
    </source>
</evidence>
<gene>
    <name evidence="13" type="ORF">NMK_1958</name>
</gene>
<dbReference type="RefSeq" id="WP_109015552.1">
    <property type="nucleotide sequence ID" value="NZ_BDOQ01000007.1"/>
</dbReference>
<evidence type="ECO:0000256" key="5">
    <source>
        <dbReference type="ARBA" id="ARBA00022729"/>
    </source>
</evidence>
<evidence type="ECO:0000256" key="1">
    <source>
        <dbReference type="ARBA" id="ARBA00001947"/>
    </source>
</evidence>
<dbReference type="GO" id="GO:0006508">
    <property type="term" value="P:proteolysis"/>
    <property type="evidence" value="ECO:0007669"/>
    <property type="project" value="UniProtKB-KW"/>
</dbReference>
<keyword evidence="13" id="KW-0808">Transferase</keyword>
<comment type="similarity">
    <text evidence="10">Belongs to the peptidase M15 family.</text>
</comment>
<evidence type="ECO:0000256" key="12">
    <source>
        <dbReference type="SAM" id="SignalP"/>
    </source>
</evidence>
<feature type="signal peptide" evidence="12">
    <location>
        <begin position="1"/>
        <end position="29"/>
    </location>
</feature>
<sequence>MDRRQFLRMGLGLGAGLLLSQLLQNNAEAAEPAFGFDLKTGIRTVDLWRPETRERLQLSYLQDGQWVDNAYPQLCWLLRDFHANEAVQMDPTLIAILDWTQHYLAQFGYTEPLQILSGYRSRRTNAHTEGAARNSQHLYGKAVDFRVPGLPAGYLGRLMAWLSQGGVGIYEKDGFVHVDTGRIRLWRGHLVSRRWHQDLPGVVG</sequence>
<keyword evidence="13" id="KW-0548">Nucleotidyltransferase</keyword>
<dbReference type="PANTHER" id="PTHR37425">
    <property type="match status" value="1"/>
</dbReference>
<comment type="caution">
    <text evidence="13">The sequence shown here is derived from an EMBL/GenBank/DDBJ whole genome shotgun (WGS) entry which is preliminary data.</text>
</comment>
<dbReference type="InterPro" id="IPR010275">
    <property type="entry name" value="MepK"/>
</dbReference>
<dbReference type="GO" id="GO:0008237">
    <property type="term" value="F:metallopeptidase activity"/>
    <property type="evidence" value="ECO:0007669"/>
    <property type="project" value="UniProtKB-KW"/>
</dbReference>
<evidence type="ECO:0000256" key="11">
    <source>
        <dbReference type="ARBA" id="ARBA00093666"/>
    </source>
</evidence>
<keyword evidence="5 12" id="KW-0732">Signal</keyword>
<name>A0A2R5F962_9PROT</name>
<evidence type="ECO:0000256" key="6">
    <source>
        <dbReference type="ARBA" id="ARBA00022801"/>
    </source>
</evidence>
<evidence type="ECO:0000256" key="2">
    <source>
        <dbReference type="ARBA" id="ARBA00004776"/>
    </source>
</evidence>
<dbReference type="Pfam" id="PF05951">
    <property type="entry name" value="Peptidase_M15_2"/>
    <property type="match status" value="1"/>
</dbReference>
<dbReference type="GO" id="GO:0016779">
    <property type="term" value="F:nucleotidyltransferase activity"/>
    <property type="evidence" value="ECO:0007669"/>
    <property type="project" value="UniProtKB-KW"/>
</dbReference>
<comment type="pathway">
    <text evidence="2">Cell wall biogenesis; cell wall polysaccharide biosynthesis.</text>
</comment>
<dbReference type="AlphaFoldDB" id="A0A2R5F962"/>
<dbReference type="InterPro" id="IPR009045">
    <property type="entry name" value="Zn_M74/Hedgehog-like"/>
</dbReference>
<dbReference type="InterPro" id="IPR006311">
    <property type="entry name" value="TAT_signal"/>
</dbReference>
<dbReference type="GO" id="GO:0071555">
    <property type="term" value="P:cell wall organization"/>
    <property type="evidence" value="ECO:0007669"/>
    <property type="project" value="UniProtKB-KW"/>
</dbReference>